<dbReference type="Pfam" id="PF11845">
    <property type="entry name" value="Tll0287-like"/>
    <property type="match status" value="1"/>
</dbReference>
<gene>
    <name evidence="3" type="ordered locus">Geob_2017</name>
</gene>
<evidence type="ECO:0000313" key="4">
    <source>
        <dbReference type="Proteomes" id="UP000007721"/>
    </source>
</evidence>
<organism evidence="3 4">
    <name type="scientific">Geotalea daltonii (strain DSM 22248 / JCM 15807 / FRC-32)</name>
    <name type="common">Geobacter daltonii</name>
    <dbReference type="NCBI Taxonomy" id="316067"/>
    <lineage>
        <taxon>Bacteria</taxon>
        <taxon>Pseudomonadati</taxon>
        <taxon>Thermodesulfobacteriota</taxon>
        <taxon>Desulfuromonadia</taxon>
        <taxon>Geobacterales</taxon>
        <taxon>Geobacteraceae</taxon>
        <taxon>Geotalea</taxon>
    </lineage>
</organism>
<sequence>MMKKRVSVVLVMGLVSATLLFAQNLFAAQNDEKLAKLLADYLLKGRAVIANNQSLINTSGKADKGFTAAVYEAQLADDFKKMTGLDIKNLNTSDYNSGILQKLHNSAKEVVTEAQPQINQPGIAFKGFSPAIYGKKTGDKFLKKTGITVKQTSLKYRNPANKPDKFETDVLKKFENGWVRSKTYSEQTTSGGKKTFRYLAPVYITQMCLTCHGSPAGDMDISGRKKEGYKEGDVRGAISVSIPVK</sequence>
<proteinExistence type="predicted"/>
<feature type="domain" description="Tll0287-like" evidence="2">
    <location>
        <begin position="103"/>
        <end position="243"/>
    </location>
</feature>
<reference evidence="3 4" key="1">
    <citation type="submission" date="2009-01" db="EMBL/GenBank/DDBJ databases">
        <title>Complete sequence of Geobacter sp. FRC-32.</title>
        <authorList>
            <consortium name="US DOE Joint Genome Institute"/>
            <person name="Lucas S."/>
            <person name="Copeland A."/>
            <person name="Lapidus A."/>
            <person name="Glavina del Rio T."/>
            <person name="Dalin E."/>
            <person name="Tice H."/>
            <person name="Bruce D."/>
            <person name="Goodwin L."/>
            <person name="Pitluck S."/>
            <person name="Saunders E."/>
            <person name="Brettin T."/>
            <person name="Detter J.C."/>
            <person name="Han C."/>
            <person name="Larimer F."/>
            <person name="Land M."/>
            <person name="Hauser L."/>
            <person name="Kyrpides N."/>
            <person name="Ovchinnikova G."/>
            <person name="Kostka J."/>
            <person name="Richardson P."/>
        </authorList>
    </citation>
    <scope>NUCLEOTIDE SEQUENCE [LARGE SCALE GENOMIC DNA]</scope>
    <source>
        <strain evidence="4">DSM 22248 / JCM 15807 / FRC-32</strain>
    </source>
</reference>
<keyword evidence="1" id="KW-0732">Signal</keyword>
<dbReference type="Proteomes" id="UP000007721">
    <property type="component" value="Chromosome"/>
</dbReference>
<dbReference type="HOGENOM" id="CLU_1102224_0_0_7"/>
<keyword evidence="4" id="KW-1185">Reference proteome</keyword>
<feature type="chain" id="PRO_5002888813" evidence="1">
    <location>
        <begin position="23"/>
        <end position="245"/>
    </location>
</feature>
<dbReference type="KEGG" id="geo:Geob_2017"/>
<evidence type="ECO:0000259" key="2">
    <source>
        <dbReference type="Pfam" id="PF11845"/>
    </source>
</evidence>
<dbReference type="eggNOG" id="COG3267">
    <property type="taxonomic scope" value="Bacteria"/>
</dbReference>
<protein>
    <submittedName>
        <fullName evidence="3">Cytochrome c, 1 heme-binding site</fullName>
    </submittedName>
</protein>
<accession>B9M8A7</accession>
<dbReference type="AlphaFoldDB" id="B9M8A7"/>
<dbReference type="RefSeq" id="WP_012647102.1">
    <property type="nucleotide sequence ID" value="NC_011979.1"/>
</dbReference>
<evidence type="ECO:0000313" key="3">
    <source>
        <dbReference type="EMBL" id="ACM20373.1"/>
    </source>
</evidence>
<dbReference type="STRING" id="316067.Geob_2017"/>
<feature type="signal peptide" evidence="1">
    <location>
        <begin position="1"/>
        <end position="22"/>
    </location>
</feature>
<dbReference type="InterPro" id="IPR021796">
    <property type="entry name" value="Tll0287-like_dom"/>
</dbReference>
<evidence type="ECO:0000256" key="1">
    <source>
        <dbReference type="SAM" id="SignalP"/>
    </source>
</evidence>
<dbReference type="Gene3D" id="3.30.450.290">
    <property type="match status" value="1"/>
</dbReference>
<dbReference type="EMBL" id="CP001390">
    <property type="protein sequence ID" value="ACM20373.1"/>
    <property type="molecule type" value="Genomic_DNA"/>
</dbReference>
<name>B9M8A7_GEODF</name>